<keyword evidence="10" id="KW-1185">Reference proteome</keyword>
<evidence type="ECO:0000256" key="6">
    <source>
        <dbReference type="ARBA" id="ARBA00022989"/>
    </source>
</evidence>
<dbReference type="Gene3D" id="3.30.700.10">
    <property type="entry name" value="Glycoprotein, Type 4 Pilin"/>
    <property type="match status" value="1"/>
</dbReference>
<keyword evidence="3" id="KW-0488">Methylation</keyword>
<dbReference type="Proteomes" id="UP001367030">
    <property type="component" value="Unassembled WGS sequence"/>
</dbReference>
<dbReference type="Pfam" id="PF07963">
    <property type="entry name" value="N_methyl"/>
    <property type="match status" value="1"/>
</dbReference>
<dbReference type="PROSITE" id="PS00409">
    <property type="entry name" value="PROKAR_NTER_METHYL"/>
    <property type="match status" value="1"/>
</dbReference>
<dbReference type="RefSeq" id="WP_340334533.1">
    <property type="nucleotide sequence ID" value="NZ_JBBKZS010000002.1"/>
</dbReference>
<evidence type="ECO:0000256" key="5">
    <source>
        <dbReference type="ARBA" id="ARBA00022692"/>
    </source>
</evidence>
<evidence type="ECO:0000313" key="10">
    <source>
        <dbReference type="Proteomes" id="UP001367030"/>
    </source>
</evidence>
<evidence type="ECO:0000313" key="9">
    <source>
        <dbReference type="EMBL" id="MEJ8854476.1"/>
    </source>
</evidence>
<dbReference type="InterPro" id="IPR045584">
    <property type="entry name" value="Pilin-like"/>
</dbReference>
<evidence type="ECO:0000256" key="7">
    <source>
        <dbReference type="ARBA" id="ARBA00023136"/>
    </source>
</evidence>
<dbReference type="NCBIfam" id="TIGR02532">
    <property type="entry name" value="IV_pilin_GFxxxE"/>
    <property type="match status" value="1"/>
</dbReference>
<evidence type="ECO:0000256" key="1">
    <source>
        <dbReference type="ARBA" id="ARBA00004377"/>
    </source>
</evidence>
<evidence type="ECO:0000256" key="2">
    <source>
        <dbReference type="ARBA" id="ARBA00022475"/>
    </source>
</evidence>
<gene>
    <name evidence="9" type="ORF">WKW79_07845</name>
</gene>
<evidence type="ECO:0000256" key="8">
    <source>
        <dbReference type="SAM" id="Phobius"/>
    </source>
</evidence>
<comment type="caution">
    <text evidence="9">The sequence shown here is derived from an EMBL/GenBank/DDBJ whole genome shotgun (WGS) entry which is preliminary data.</text>
</comment>
<dbReference type="InterPro" id="IPR012902">
    <property type="entry name" value="N_methyl_site"/>
</dbReference>
<name>A0ABU8X420_9BURK</name>
<dbReference type="PANTHER" id="PTHR39583">
    <property type="entry name" value="TYPE II SECRETION SYSTEM PROTEIN J-RELATED"/>
    <property type="match status" value="1"/>
</dbReference>
<feature type="transmembrane region" description="Helical" evidence="8">
    <location>
        <begin position="21"/>
        <end position="41"/>
    </location>
</feature>
<keyword evidence="4" id="KW-0997">Cell inner membrane</keyword>
<dbReference type="SUPFAM" id="SSF54523">
    <property type="entry name" value="Pili subunits"/>
    <property type="match status" value="1"/>
</dbReference>
<keyword evidence="7 8" id="KW-0472">Membrane</keyword>
<keyword evidence="6 8" id="KW-1133">Transmembrane helix</keyword>
<sequence length="234" mass="25663">MRPHVRHVVSSPLPKKGQRGFTLIELMVAIAVMAMLALMSWRGIDGMARAQEHNRARGDAVLTLQTTLSQWTADLDAMTQLAGTSTIDWDGRLLRVTRRGTDDLRPVVYVVAWTLRTQAEGSYWSRWQSAPLTRRDEWQAAWRGAASWAQGDASGSSAGGVDVRLMPVDSWQLYYFRNDTWSPAVGTDALSGANPNAGALPDGVRLVLNLPPGPALTGLLSRDWVRPSSSIPKT</sequence>
<reference evidence="9 10" key="1">
    <citation type="submission" date="2024-03" db="EMBL/GenBank/DDBJ databases">
        <title>Novel species of the genus Variovorax.</title>
        <authorList>
            <person name="Liu Q."/>
            <person name="Xin Y.-H."/>
        </authorList>
    </citation>
    <scope>NUCLEOTIDE SEQUENCE [LARGE SCALE GENOMIC DNA]</scope>
    <source>
        <strain evidence="9 10">KACC 18901</strain>
    </source>
</reference>
<dbReference type="PANTHER" id="PTHR39583:SF2">
    <property type="entry name" value="TYPE II SECRETION SYSTEM PROTEIN J"/>
    <property type="match status" value="1"/>
</dbReference>
<comment type="subcellular location">
    <subcellularLocation>
        <location evidence="1">Cell inner membrane</location>
        <topology evidence="1">Single-pass membrane protein</topology>
    </subcellularLocation>
</comment>
<keyword evidence="5 8" id="KW-0812">Transmembrane</keyword>
<evidence type="ECO:0000256" key="4">
    <source>
        <dbReference type="ARBA" id="ARBA00022519"/>
    </source>
</evidence>
<proteinExistence type="predicted"/>
<keyword evidence="2" id="KW-1003">Cell membrane</keyword>
<dbReference type="InterPro" id="IPR051621">
    <property type="entry name" value="T2SS_protein_J"/>
</dbReference>
<protein>
    <submittedName>
        <fullName evidence="9">Prepilin-type N-terminal cleavage/methylation domain-containing protein</fullName>
    </submittedName>
</protein>
<organism evidence="9 10">
    <name type="scientific">Variovorax robiniae</name>
    <dbReference type="NCBI Taxonomy" id="1836199"/>
    <lineage>
        <taxon>Bacteria</taxon>
        <taxon>Pseudomonadati</taxon>
        <taxon>Pseudomonadota</taxon>
        <taxon>Betaproteobacteria</taxon>
        <taxon>Burkholderiales</taxon>
        <taxon>Comamonadaceae</taxon>
        <taxon>Variovorax</taxon>
    </lineage>
</organism>
<accession>A0ABU8X420</accession>
<dbReference type="EMBL" id="JBBKZS010000002">
    <property type="protein sequence ID" value="MEJ8854476.1"/>
    <property type="molecule type" value="Genomic_DNA"/>
</dbReference>
<evidence type="ECO:0000256" key="3">
    <source>
        <dbReference type="ARBA" id="ARBA00022481"/>
    </source>
</evidence>